<dbReference type="Proteomes" id="UP000316614">
    <property type="component" value="Chromosome"/>
</dbReference>
<feature type="region of interest" description="Disordered" evidence="1">
    <location>
        <begin position="109"/>
        <end position="131"/>
    </location>
</feature>
<dbReference type="KEGG" id="echi:FKX85_09335"/>
<reference evidence="2 3" key="1">
    <citation type="submission" date="2019-06" db="EMBL/GenBank/DDBJ databases">
        <title>Echinicola alkalisoli sp. nov. isolated from saline soil.</title>
        <authorList>
            <person name="Sun J.-Q."/>
            <person name="Xu L."/>
        </authorList>
    </citation>
    <scope>NUCLEOTIDE SEQUENCE [LARGE SCALE GENOMIC DNA]</scope>
    <source>
        <strain evidence="2 3">LN3S3</strain>
    </source>
</reference>
<evidence type="ECO:0000313" key="2">
    <source>
        <dbReference type="EMBL" id="QDH79222.1"/>
    </source>
</evidence>
<proteinExistence type="predicted"/>
<protein>
    <submittedName>
        <fullName evidence="2">Uncharacterized protein</fullName>
    </submittedName>
</protein>
<sequence>MKLRINNNSIRLRLTQTEVQEVAAGKSVTEHLQLGNSETGLSYSLILDDSADDVKAFFVESHLKVIIPEELALDWASTEEISIKHVQHQGDIHENLILIEKDFQCLHKRPDEDESDNFPNPKSPEDYQKCQ</sequence>
<dbReference type="InterPro" id="IPR053825">
    <property type="entry name" value="DUF7009"/>
</dbReference>
<organism evidence="2 3">
    <name type="scientific">Echinicola soli</name>
    <dbReference type="NCBI Taxonomy" id="2591634"/>
    <lineage>
        <taxon>Bacteria</taxon>
        <taxon>Pseudomonadati</taxon>
        <taxon>Bacteroidota</taxon>
        <taxon>Cytophagia</taxon>
        <taxon>Cytophagales</taxon>
        <taxon>Cyclobacteriaceae</taxon>
        <taxon>Echinicola</taxon>
    </lineage>
</organism>
<gene>
    <name evidence="2" type="ORF">FKX85_09335</name>
</gene>
<dbReference type="AlphaFoldDB" id="A0A514CHC7"/>
<evidence type="ECO:0000256" key="1">
    <source>
        <dbReference type="SAM" id="MobiDB-lite"/>
    </source>
</evidence>
<dbReference type="OrthoDB" id="7060517at2"/>
<dbReference type="EMBL" id="CP041253">
    <property type="protein sequence ID" value="QDH79222.1"/>
    <property type="molecule type" value="Genomic_DNA"/>
</dbReference>
<dbReference type="Pfam" id="PF22668">
    <property type="entry name" value="DUF7009"/>
    <property type="match status" value="1"/>
</dbReference>
<name>A0A514CHC7_9BACT</name>
<accession>A0A514CHC7</accession>
<evidence type="ECO:0000313" key="3">
    <source>
        <dbReference type="Proteomes" id="UP000316614"/>
    </source>
</evidence>
<keyword evidence="3" id="KW-1185">Reference proteome</keyword>
<dbReference type="RefSeq" id="WP_141614469.1">
    <property type="nucleotide sequence ID" value="NZ_CP041253.1"/>
</dbReference>